<keyword evidence="3" id="KW-1185">Reference proteome</keyword>
<accession>A0ABM7U1F1</accession>
<reference evidence="2 3" key="1">
    <citation type="journal article" date="2022" name="Front. Microbiol.">
        <title>Identification and characterization of a novel class of self-sufficient cytochrome P450 hydroxylase involved in cyclohexanecarboxylate degradation in Paraburkholderia terrae strain KU-64.</title>
        <authorList>
            <person name="Yamamoto T."/>
            <person name="Hasegawa Y."/>
            <person name="Iwaki H."/>
        </authorList>
    </citation>
    <scope>NUCLEOTIDE SEQUENCE [LARGE SCALE GENOMIC DNA]</scope>
    <source>
        <strain evidence="2 3">KU-64</strain>
    </source>
</reference>
<protein>
    <submittedName>
        <fullName evidence="2">Uncharacterized protein</fullName>
    </submittedName>
</protein>
<feature type="region of interest" description="Disordered" evidence="1">
    <location>
        <begin position="1"/>
        <end position="75"/>
    </location>
</feature>
<sequence length="75" mass="7913">MKVEHGTKEKERRAALVGKAGLGVSERSLKRTTHNGQPGELRGRGSAAPKVPRIRKSAPSAEISIRSSGVPVDNG</sequence>
<dbReference type="EMBL" id="AP024958">
    <property type="protein sequence ID" value="BCZ85183.1"/>
    <property type="molecule type" value="Genomic_DNA"/>
</dbReference>
<dbReference type="Proteomes" id="UP001319874">
    <property type="component" value="Chromosome 4"/>
</dbReference>
<feature type="compositionally biased region" description="Basic and acidic residues" evidence="1">
    <location>
        <begin position="1"/>
        <end position="14"/>
    </location>
</feature>
<evidence type="ECO:0000313" key="3">
    <source>
        <dbReference type="Proteomes" id="UP001319874"/>
    </source>
</evidence>
<organism evidence="2 3">
    <name type="scientific">Paraburkholderia terrae</name>
    <dbReference type="NCBI Taxonomy" id="311230"/>
    <lineage>
        <taxon>Bacteria</taxon>
        <taxon>Pseudomonadati</taxon>
        <taxon>Pseudomonadota</taxon>
        <taxon>Betaproteobacteria</taxon>
        <taxon>Burkholderiales</taxon>
        <taxon>Burkholderiaceae</taxon>
        <taxon>Paraburkholderia</taxon>
    </lineage>
</organism>
<evidence type="ECO:0000313" key="2">
    <source>
        <dbReference type="EMBL" id="BCZ85183.1"/>
    </source>
</evidence>
<evidence type="ECO:0000256" key="1">
    <source>
        <dbReference type="SAM" id="MobiDB-lite"/>
    </source>
</evidence>
<gene>
    <name evidence="2" type="ORF">PTKU64_88580</name>
</gene>
<name>A0ABM7U1F1_9BURK</name>
<proteinExistence type="predicted"/>